<reference evidence="1 2" key="1">
    <citation type="journal article" date="2011" name="PLoS Pathog.">
        <title>Dynamic evolution of pathogenicity revealed by sequencing and comparative genomics of 19 Pseudomonas syringae isolates.</title>
        <authorList>
            <person name="Baltrus D.A."/>
            <person name="Nishimura M.T."/>
            <person name="Romanchuk A."/>
            <person name="Chang J.H."/>
            <person name="Mukhtar M.S."/>
            <person name="Cherkis K."/>
            <person name="Roach J."/>
            <person name="Grant S.R."/>
            <person name="Jones C.D."/>
            <person name="Dangl J.L."/>
        </authorList>
    </citation>
    <scope>NUCLEOTIDE SEQUENCE [LARGE SCALE GENOMIC DNA]</scope>
    <source>
        <strain evidence="2">M301072PT</strain>
    </source>
</reference>
<feature type="non-terminal residue" evidence="1">
    <location>
        <position position="33"/>
    </location>
</feature>
<feature type="non-terminal residue" evidence="1">
    <location>
        <position position="1"/>
    </location>
</feature>
<organism evidence="1 2">
    <name type="scientific">Pseudomonas syringae pv. japonica str. M301072</name>
    <dbReference type="NCBI Taxonomy" id="629262"/>
    <lineage>
        <taxon>Bacteria</taxon>
        <taxon>Pseudomonadati</taxon>
        <taxon>Pseudomonadota</taxon>
        <taxon>Gammaproteobacteria</taxon>
        <taxon>Pseudomonadales</taxon>
        <taxon>Pseudomonadaceae</taxon>
        <taxon>Pseudomonas</taxon>
        <taxon>Pseudomonas syringae</taxon>
    </lineage>
</organism>
<gene>
    <name evidence="1" type="ORF">PSYJA_47248</name>
</gene>
<dbReference type="HOGENOM" id="CLU_3386518_0_0_6"/>
<evidence type="ECO:0000313" key="1">
    <source>
        <dbReference type="EMBL" id="EGH36272.1"/>
    </source>
</evidence>
<dbReference type="EMBL" id="AEAH01004642">
    <property type="protein sequence ID" value="EGH36272.1"/>
    <property type="molecule type" value="Genomic_DNA"/>
</dbReference>
<protein>
    <submittedName>
        <fullName evidence="1">Amino acid adenylation</fullName>
    </submittedName>
</protein>
<proteinExistence type="predicted"/>
<accession>F3G1D0</accession>
<dbReference type="AlphaFoldDB" id="F3G1D0"/>
<dbReference type="Proteomes" id="UP000004471">
    <property type="component" value="Unassembled WGS sequence"/>
</dbReference>
<name>F3G1D0_PSESX</name>
<evidence type="ECO:0000313" key="2">
    <source>
        <dbReference type="Proteomes" id="UP000004471"/>
    </source>
</evidence>
<sequence length="33" mass="3618">GMFINTLPLRVELGNQGVRNGVKQTHARLTALL</sequence>
<comment type="caution">
    <text evidence="1">The sequence shown here is derived from an EMBL/GenBank/DDBJ whole genome shotgun (WGS) entry which is preliminary data.</text>
</comment>